<feature type="compositionally biased region" description="Pro residues" evidence="2">
    <location>
        <begin position="727"/>
        <end position="736"/>
    </location>
</feature>
<dbReference type="EMBL" id="CP086717">
    <property type="protein sequence ID" value="WOO82149.1"/>
    <property type="molecule type" value="Genomic_DNA"/>
</dbReference>
<dbReference type="PANTHER" id="PTHR11679">
    <property type="entry name" value="VESICLE PROTEIN SORTING-ASSOCIATED"/>
    <property type="match status" value="1"/>
</dbReference>
<dbReference type="InterPro" id="IPR043154">
    <property type="entry name" value="Sec-1-like_dom1"/>
</dbReference>
<evidence type="ECO:0000313" key="4">
    <source>
        <dbReference type="Proteomes" id="UP000827549"/>
    </source>
</evidence>
<dbReference type="Gene3D" id="3.90.830.10">
    <property type="entry name" value="Syntaxin Binding Protein 1, Chain A, domain 2"/>
    <property type="match status" value="1"/>
</dbReference>
<feature type="compositionally biased region" description="Low complexity" evidence="2">
    <location>
        <begin position="737"/>
        <end position="749"/>
    </location>
</feature>
<evidence type="ECO:0000256" key="2">
    <source>
        <dbReference type="SAM" id="MobiDB-lite"/>
    </source>
</evidence>
<dbReference type="InterPro" id="IPR043127">
    <property type="entry name" value="Sec-1-like_dom3a"/>
</dbReference>
<keyword evidence="4" id="KW-1185">Reference proteome</keyword>
<feature type="region of interest" description="Disordered" evidence="2">
    <location>
        <begin position="225"/>
        <end position="250"/>
    </location>
</feature>
<reference evidence="3" key="1">
    <citation type="submission" date="2023-10" db="EMBL/GenBank/DDBJ databases">
        <authorList>
            <person name="Noh H."/>
        </authorList>
    </citation>
    <scope>NUCLEOTIDE SEQUENCE</scope>
    <source>
        <strain evidence="3">DUCC4014</strain>
    </source>
</reference>
<dbReference type="Gene3D" id="3.40.50.1910">
    <property type="match status" value="1"/>
</dbReference>
<feature type="region of interest" description="Disordered" evidence="2">
    <location>
        <begin position="584"/>
        <end position="624"/>
    </location>
</feature>
<dbReference type="InterPro" id="IPR036045">
    <property type="entry name" value="Sec1-like_sf"/>
</dbReference>
<evidence type="ECO:0000313" key="3">
    <source>
        <dbReference type="EMBL" id="WOO82149.1"/>
    </source>
</evidence>
<feature type="compositionally biased region" description="Polar residues" evidence="2">
    <location>
        <begin position="750"/>
        <end position="759"/>
    </location>
</feature>
<dbReference type="InterPro" id="IPR001619">
    <property type="entry name" value="Sec1-like"/>
</dbReference>
<dbReference type="RefSeq" id="XP_062628181.1">
    <property type="nucleotide sequence ID" value="XM_062772197.1"/>
</dbReference>
<sequence>MVLKDLLKARFTTAIQSIPAGTWKILITDKASQTLLDSVYTQYDILQQNVTCAYESAASQSGAQSVPKLDADVSAAVEPLHSPRQPMQVEALYILTPTAQNVDRVIADFVGRKTYNSAHVYFTDGIDDSLAQRLTDGLGPSGVLRAFVELYCNFYAAEQRVFSTQTPSSFYSYFGNLGGVAAADLSLEAFYDDLKVTGRAILNVLTTINENPYIRYYQPTHHAPLGPLVNQPNASSSLSTPSSAQTGQSNRWRAAMGGANRTPEVIGDYLPKKIAVQVQNDLDEYMANNPEFPTKSDRPRGMLFIVDRSIDPVAPFLHEFWYQAMANDLLKIEDGIQYRYTYENTVGGKEDKEAILSDDDEVWVSVRHLHMKDAIDRLMTDFGRFAQEHAGFSGNANNVSIDMLKDMLANLPQFQTQREQFSLHLEMAQECMNLFQKHKLNLAANVEQCCATGFTPDGKAPKSIVEEMVPLLDDRNMSNLDKVRVIALYIMFRDGVADEDRRRLYQHARLSLSEQDMVNNLIYLGVTVVKDSKTRVRGSRIKQKYVNADDQFDLSRYKPVVQIMVEEHVGNRLDQHQFPFMRDSPAETSQSLRGGNSLAPANLNGGTSLRSARPTWHKAPSARAANSDSKQRLVIFVAGGVTYSELRQAYVLSQALGKDIYIGSTHIVTPEIFMKDLRSLGRGGIAGNPPNPIPVHPQAPVRINRQPGQPVPYQRILDYRHWVPPVGPPPLAPPTPASAISAKSGKSGSTMRPSDSNNDLRGGFSSLSISSKDSKASRKDGEKKKKESLFKMKWGKD</sequence>
<dbReference type="GO" id="GO:0016192">
    <property type="term" value="P:vesicle-mediated transport"/>
    <property type="evidence" value="ECO:0007669"/>
    <property type="project" value="InterPro"/>
</dbReference>
<evidence type="ECO:0000256" key="1">
    <source>
        <dbReference type="ARBA" id="ARBA00009884"/>
    </source>
</evidence>
<dbReference type="AlphaFoldDB" id="A0AAF0YE65"/>
<dbReference type="Gene3D" id="1.25.40.60">
    <property type="match status" value="1"/>
</dbReference>
<protein>
    <submittedName>
        <fullName evidence="3">Protein transport protein sec1</fullName>
    </submittedName>
</protein>
<dbReference type="InterPro" id="IPR027482">
    <property type="entry name" value="Sec1-like_dom2"/>
</dbReference>
<accession>A0AAF0YE65</accession>
<dbReference type="GeneID" id="87808879"/>
<name>A0AAF0YE65_9TREE</name>
<feature type="compositionally biased region" description="Basic and acidic residues" evidence="2">
    <location>
        <begin position="772"/>
        <end position="797"/>
    </location>
</feature>
<dbReference type="Pfam" id="PF00995">
    <property type="entry name" value="Sec1"/>
    <property type="match status" value="1"/>
</dbReference>
<comment type="similarity">
    <text evidence="1">Belongs to the STXBP/unc-18/SEC1 family.</text>
</comment>
<feature type="region of interest" description="Disordered" evidence="2">
    <location>
        <begin position="727"/>
        <end position="797"/>
    </location>
</feature>
<dbReference type="SUPFAM" id="SSF56815">
    <property type="entry name" value="Sec1/munc18-like (SM) proteins"/>
    <property type="match status" value="1"/>
</dbReference>
<dbReference type="Gene3D" id="3.40.50.2060">
    <property type="match status" value="1"/>
</dbReference>
<gene>
    <name evidence="3" type="primary">sec1</name>
    <name evidence="3" type="ORF">LOC62_04G005651</name>
</gene>
<organism evidence="3 4">
    <name type="scientific">Vanrija pseudolonga</name>
    <dbReference type="NCBI Taxonomy" id="143232"/>
    <lineage>
        <taxon>Eukaryota</taxon>
        <taxon>Fungi</taxon>
        <taxon>Dikarya</taxon>
        <taxon>Basidiomycota</taxon>
        <taxon>Agaricomycotina</taxon>
        <taxon>Tremellomycetes</taxon>
        <taxon>Trichosporonales</taxon>
        <taxon>Trichosporonaceae</taxon>
        <taxon>Vanrija</taxon>
    </lineage>
</organism>
<proteinExistence type="inferred from homology"/>
<dbReference type="Proteomes" id="UP000827549">
    <property type="component" value="Chromosome 4"/>
</dbReference>